<dbReference type="PANTHER" id="PTHR30055:SF234">
    <property type="entry name" value="HTH-TYPE TRANSCRIPTIONAL REGULATOR BETI"/>
    <property type="match status" value="1"/>
</dbReference>
<dbReference type="PANTHER" id="PTHR30055">
    <property type="entry name" value="HTH-TYPE TRANSCRIPTIONAL REGULATOR RUTR"/>
    <property type="match status" value="1"/>
</dbReference>
<dbReference type="InterPro" id="IPR050109">
    <property type="entry name" value="HTH-type_TetR-like_transc_reg"/>
</dbReference>
<dbReference type="InterPro" id="IPR001647">
    <property type="entry name" value="HTH_TetR"/>
</dbReference>
<feature type="domain" description="HTH tetR-type" evidence="6">
    <location>
        <begin position="22"/>
        <end position="82"/>
    </location>
</feature>
<dbReference type="InterPro" id="IPR009057">
    <property type="entry name" value="Homeodomain-like_sf"/>
</dbReference>
<feature type="region of interest" description="Disordered" evidence="5">
    <location>
        <begin position="1"/>
        <end position="23"/>
    </location>
</feature>
<sequence length="214" mass="24097">MPPMTQAAARKASRRTPADKHDERRRALAESALRTLGELGYARSSLREIANNSEFSHGVVHYYFHDKLELIVFCVRYYKETCVHRYDGVVAEATSPDDLAERFGDKLVETIVEEAPMHRLWYDLRSQSMFEESLREAVSQIDKSLDDMVDRIVSRYAELAGAEPALDSAVVYGMFDGIFQQGLLGHLNGREGALEDLRAQAVGMLPMLMAPKSV</sequence>
<keyword evidence="8" id="KW-1185">Reference proteome</keyword>
<dbReference type="PROSITE" id="PS50977">
    <property type="entry name" value="HTH_TETR_2"/>
    <property type="match status" value="1"/>
</dbReference>
<keyword evidence="2 4" id="KW-0238">DNA-binding</keyword>
<feature type="DNA-binding region" description="H-T-H motif" evidence="4">
    <location>
        <begin position="45"/>
        <end position="64"/>
    </location>
</feature>
<reference evidence="7" key="2">
    <citation type="submission" date="2023-01" db="EMBL/GenBank/DDBJ databases">
        <authorList>
            <person name="Sun Q."/>
            <person name="Evtushenko L."/>
        </authorList>
    </citation>
    <scope>NUCLEOTIDE SEQUENCE</scope>
    <source>
        <strain evidence="7">VKM Ac-1246</strain>
    </source>
</reference>
<proteinExistence type="predicted"/>
<name>A0ABQ5T0H8_9ACTN</name>
<dbReference type="Gene3D" id="1.10.357.10">
    <property type="entry name" value="Tetracycline Repressor, domain 2"/>
    <property type="match status" value="1"/>
</dbReference>
<gene>
    <name evidence="7" type="ORF">GCM10017579_39940</name>
</gene>
<keyword evidence="1" id="KW-0805">Transcription regulation</keyword>
<evidence type="ECO:0000256" key="5">
    <source>
        <dbReference type="SAM" id="MobiDB-lite"/>
    </source>
</evidence>
<comment type="caution">
    <text evidence="7">The sequence shown here is derived from an EMBL/GenBank/DDBJ whole genome shotgun (WGS) entry which is preliminary data.</text>
</comment>
<reference evidence="7" key="1">
    <citation type="journal article" date="2014" name="Int. J. Syst. Evol. Microbiol.">
        <title>Complete genome of a new Firmicutes species belonging to the dominant human colonic microbiota ('Ruminococcus bicirculans') reveals two chromosomes and a selective capacity to utilize plant glucans.</title>
        <authorList>
            <consortium name="NISC Comparative Sequencing Program"/>
            <person name="Wegmann U."/>
            <person name="Louis P."/>
            <person name="Goesmann A."/>
            <person name="Henrissat B."/>
            <person name="Duncan S.H."/>
            <person name="Flint H.J."/>
        </authorList>
    </citation>
    <scope>NUCLEOTIDE SEQUENCE</scope>
    <source>
        <strain evidence="7">VKM Ac-1246</strain>
    </source>
</reference>
<evidence type="ECO:0000256" key="3">
    <source>
        <dbReference type="ARBA" id="ARBA00023163"/>
    </source>
</evidence>
<evidence type="ECO:0000256" key="2">
    <source>
        <dbReference type="ARBA" id="ARBA00023125"/>
    </source>
</evidence>
<evidence type="ECO:0000313" key="8">
    <source>
        <dbReference type="Proteomes" id="UP001142292"/>
    </source>
</evidence>
<keyword evidence="3" id="KW-0804">Transcription</keyword>
<evidence type="ECO:0000259" key="6">
    <source>
        <dbReference type="PROSITE" id="PS50977"/>
    </source>
</evidence>
<dbReference type="EMBL" id="BSEL01000007">
    <property type="protein sequence ID" value="GLJ69958.1"/>
    <property type="molecule type" value="Genomic_DNA"/>
</dbReference>
<organism evidence="7 8">
    <name type="scientific">Nocardioides luteus</name>
    <dbReference type="NCBI Taxonomy" id="1844"/>
    <lineage>
        <taxon>Bacteria</taxon>
        <taxon>Bacillati</taxon>
        <taxon>Actinomycetota</taxon>
        <taxon>Actinomycetes</taxon>
        <taxon>Propionibacteriales</taxon>
        <taxon>Nocardioidaceae</taxon>
        <taxon>Nocardioides</taxon>
    </lineage>
</organism>
<dbReference type="Proteomes" id="UP001142292">
    <property type="component" value="Unassembled WGS sequence"/>
</dbReference>
<protein>
    <submittedName>
        <fullName evidence="7">TetR family transcriptional regulator</fullName>
    </submittedName>
</protein>
<evidence type="ECO:0000256" key="1">
    <source>
        <dbReference type="ARBA" id="ARBA00023015"/>
    </source>
</evidence>
<evidence type="ECO:0000313" key="7">
    <source>
        <dbReference type="EMBL" id="GLJ69958.1"/>
    </source>
</evidence>
<evidence type="ECO:0000256" key="4">
    <source>
        <dbReference type="PROSITE-ProRule" id="PRU00335"/>
    </source>
</evidence>
<dbReference type="Pfam" id="PF00440">
    <property type="entry name" value="TetR_N"/>
    <property type="match status" value="1"/>
</dbReference>
<accession>A0ABQ5T0H8</accession>
<dbReference type="SUPFAM" id="SSF46689">
    <property type="entry name" value="Homeodomain-like"/>
    <property type="match status" value="1"/>
</dbReference>